<evidence type="ECO:0000256" key="2">
    <source>
        <dbReference type="SAM" id="Phobius"/>
    </source>
</evidence>
<evidence type="ECO:0000313" key="3">
    <source>
        <dbReference type="EMBL" id="SEB23663.1"/>
    </source>
</evidence>
<keyword evidence="2" id="KW-0812">Transmembrane</keyword>
<sequence length="462" mass="47705">MRVVLTAIRNVPSKGTAYNWWVERMSTQTSPGRTFPTPCKRCGGALYPPDETCPWCGASHAVAYGVRLKAAPHAQAHAPVPPEVAPDMPADVAQPAGHAQPLMLPDTPIPPLDMPEPVWRSVGRWIFSKGLVLTFFLFALGYAGYTLFSEHKSDTASDEPAATSTSGSIQPYQGAPSARPSQGVTSIAPVTPAPAAPVAPVAPAPSTRRQAAAASPSIPPIPTLPPLPDAAVAVTPVVPPVPPFPTRTLTRNRDVPGSLQAARASLQTNDLASAQAALSEALATQPDNADARLMQQDLLQRQLKRDAFVRAANVCVQDRLWSCVQHNASDALAVDSSSNGAKTLLERSIREAGWNSPALPTARGGAQATAPGAAVAAAAPPARTPRPAAPRAPAAAVAPPAPAPVNVPAPAAARTPAPPSPAATQATDANSIDARERAIRESGWSHPATRGASATSTTSPTH</sequence>
<evidence type="ECO:0000256" key="1">
    <source>
        <dbReference type="SAM" id="MobiDB-lite"/>
    </source>
</evidence>
<feature type="compositionally biased region" description="Polar residues" evidence="1">
    <location>
        <begin position="162"/>
        <end position="171"/>
    </location>
</feature>
<feature type="transmembrane region" description="Helical" evidence="2">
    <location>
        <begin position="130"/>
        <end position="148"/>
    </location>
</feature>
<feature type="region of interest" description="Disordered" evidence="1">
    <location>
        <begin position="154"/>
        <end position="220"/>
    </location>
</feature>
<reference evidence="4" key="1">
    <citation type="submission" date="2016-10" db="EMBL/GenBank/DDBJ databases">
        <authorList>
            <person name="Varghese N."/>
            <person name="Submissions S."/>
        </authorList>
    </citation>
    <scope>NUCLEOTIDE SEQUENCE [LARGE SCALE GENOMIC DNA]</scope>
    <source>
        <strain evidence="4">LMG 24000</strain>
    </source>
</reference>
<evidence type="ECO:0000313" key="4">
    <source>
        <dbReference type="Proteomes" id="UP000198638"/>
    </source>
</evidence>
<dbReference type="STRING" id="83784.SAMN05192564_11234"/>
<feature type="compositionally biased region" description="Low complexity" evidence="1">
    <location>
        <begin position="448"/>
        <end position="462"/>
    </location>
</feature>
<organism evidence="3 4">
    <name type="scientific">Paraburkholderia sartisoli</name>
    <dbReference type="NCBI Taxonomy" id="83784"/>
    <lineage>
        <taxon>Bacteria</taxon>
        <taxon>Pseudomonadati</taxon>
        <taxon>Pseudomonadota</taxon>
        <taxon>Betaproteobacteria</taxon>
        <taxon>Burkholderiales</taxon>
        <taxon>Burkholderiaceae</taxon>
        <taxon>Paraburkholderia</taxon>
    </lineage>
</organism>
<protein>
    <recommendedName>
        <fullName evidence="5">Tetratricopeptide repeat-containing protein</fullName>
    </recommendedName>
</protein>
<name>A0A1H4HPF3_9BURK</name>
<keyword evidence="4" id="KW-1185">Reference proteome</keyword>
<dbReference type="AlphaFoldDB" id="A0A1H4HPF3"/>
<keyword evidence="2" id="KW-1133">Transmembrane helix</keyword>
<dbReference type="EMBL" id="FNRQ01000012">
    <property type="protein sequence ID" value="SEB23663.1"/>
    <property type="molecule type" value="Genomic_DNA"/>
</dbReference>
<evidence type="ECO:0008006" key="5">
    <source>
        <dbReference type="Google" id="ProtNLM"/>
    </source>
</evidence>
<feature type="compositionally biased region" description="Low complexity" evidence="1">
    <location>
        <begin position="204"/>
        <end position="216"/>
    </location>
</feature>
<accession>A0A1H4HPF3</accession>
<dbReference type="Proteomes" id="UP000198638">
    <property type="component" value="Unassembled WGS sequence"/>
</dbReference>
<feature type="compositionally biased region" description="Low complexity" evidence="1">
    <location>
        <begin position="360"/>
        <end position="381"/>
    </location>
</feature>
<gene>
    <name evidence="3" type="ORF">SAMN05192564_11234</name>
</gene>
<dbReference type="OrthoDB" id="9004488at2"/>
<keyword evidence="2" id="KW-0472">Membrane</keyword>
<feature type="compositionally biased region" description="Pro residues" evidence="1">
    <location>
        <begin position="191"/>
        <end position="203"/>
    </location>
</feature>
<feature type="region of interest" description="Disordered" evidence="1">
    <location>
        <begin position="355"/>
        <end position="462"/>
    </location>
</feature>
<dbReference type="RefSeq" id="WP_143130475.1">
    <property type="nucleotide sequence ID" value="NZ_FNRQ01000012.1"/>
</dbReference>
<proteinExistence type="predicted"/>